<dbReference type="RefSeq" id="WP_346124055.1">
    <property type="nucleotide sequence ID" value="NZ_BAAAXC010000014.1"/>
</dbReference>
<dbReference type="Pfam" id="PF13466">
    <property type="entry name" value="STAS_2"/>
    <property type="match status" value="1"/>
</dbReference>
<dbReference type="EMBL" id="JBHMCE010000003">
    <property type="protein sequence ID" value="MFB9526860.1"/>
    <property type="molecule type" value="Genomic_DNA"/>
</dbReference>
<dbReference type="SUPFAM" id="SSF52091">
    <property type="entry name" value="SpoIIaa-like"/>
    <property type="match status" value="1"/>
</dbReference>
<protein>
    <submittedName>
        <fullName evidence="2">STAS domain-containing protein</fullName>
    </submittedName>
</protein>
<gene>
    <name evidence="2" type="ORF">ACFFRN_09605</name>
</gene>
<name>A0ABV5PUI5_9ACTN</name>
<keyword evidence="3" id="KW-1185">Reference proteome</keyword>
<dbReference type="InterPro" id="IPR036513">
    <property type="entry name" value="STAS_dom_sf"/>
</dbReference>
<dbReference type="Gene3D" id="3.30.750.24">
    <property type="entry name" value="STAS domain"/>
    <property type="match status" value="1"/>
</dbReference>
<sequence length="129" mass="14036">MDLTDDARPPHASVLDADVPGRGNLRITRLGEPQGLRIEGDLDHITLPALRRALTSLGPGDIAIDLKGLAFIDVGGLRALITAAALLDDGHVMTLWSAPPQVERLLLLTRWHESSQPRLVLRSPAHRPR</sequence>
<feature type="domain" description="STAS" evidence="1">
    <location>
        <begin position="36"/>
        <end position="106"/>
    </location>
</feature>
<reference evidence="2 3" key="1">
    <citation type="submission" date="2024-09" db="EMBL/GenBank/DDBJ databases">
        <authorList>
            <person name="Sun Q."/>
            <person name="Mori K."/>
        </authorList>
    </citation>
    <scope>NUCLEOTIDE SEQUENCE [LARGE SCALE GENOMIC DNA]</scope>
    <source>
        <strain evidence="2 3">JCM 3323</strain>
    </source>
</reference>
<evidence type="ECO:0000259" key="1">
    <source>
        <dbReference type="PROSITE" id="PS50801"/>
    </source>
</evidence>
<evidence type="ECO:0000313" key="3">
    <source>
        <dbReference type="Proteomes" id="UP001589646"/>
    </source>
</evidence>
<evidence type="ECO:0000313" key="2">
    <source>
        <dbReference type="EMBL" id="MFB9526860.1"/>
    </source>
</evidence>
<proteinExistence type="predicted"/>
<dbReference type="InterPro" id="IPR002645">
    <property type="entry name" value="STAS_dom"/>
</dbReference>
<dbReference type="CDD" id="cd07043">
    <property type="entry name" value="STAS_anti-anti-sigma_factors"/>
    <property type="match status" value="1"/>
</dbReference>
<accession>A0ABV5PUI5</accession>
<dbReference type="PROSITE" id="PS50801">
    <property type="entry name" value="STAS"/>
    <property type="match status" value="1"/>
</dbReference>
<dbReference type="InterPro" id="IPR058548">
    <property type="entry name" value="MlaB-like_STAS"/>
</dbReference>
<organism evidence="2 3">
    <name type="scientific">Nonomuraea roseola</name>
    <dbReference type="NCBI Taxonomy" id="46179"/>
    <lineage>
        <taxon>Bacteria</taxon>
        <taxon>Bacillati</taxon>
        <taxon>Actinomycetota</taxon>
        <taxon>Actinomycetes</taxon>
        <taxon>Streptosporangiales</taxon>
        <taxon>Streptosporangiaceae</taxon>
        <taxon>Nonomuraea</taxon>
    </lineage>
</organism>
<dbReference type="Proteomes" id="UP001589646">
    <property type="component" value="Unassembled WGS sequence"/>
</dbReference>
<comment type="caution">
    <text evidence="2">The sequence shown here is derived from an EMBL/GenBank/DDBJ whole genome shotgun (WGS) entry which is preliminary data.</text>
</comment>